<keyword evidence="1" id="KW-0378">Hydrolase</keyword>
<dbReference type="InterPro" id="IPR050155">
    <property type="entry name" value="HAD-like_hydrolase_sf"/>
</dbReference>
<protein>
    <submittedName>
        <fullName evidence="1">Phosphoglycolate phosphatase</fullName>
        <ecNumber evidence="1">3.1.3.18</ecNumber>
    </submittedName>
</protein>
<keyword evidence="2" id="KW-1185">Reference proteome</keyword>
<dbReference type="Proteomes" id="UP000758168">
    <property type="component" value="Unassembled WGS sequence"/>
</dbReference>
<organism evidence="1 2">
    <name type="scientific">Microlunatus capsulatus</name>
    <dbReference type="NCBI Taxonomy" id="99117"/>
    <lineage>
        <taxon>Bacteria</taxon>
        <taxon>Bacillati</taxon>
        <taxon>Actinomycetota</taxon>
        <taxon>Actinomycetes</taxon>
        <taxon>Propionibacteriales</taxon>
        <taxon>Propionibacteriaceae</taxon>
        <taxon>Microlunatus</taxon>
    </lineage>
</organism>
<dbReference type="InterPro" id="IPR041492">
    <property type="entry name" value="HAD_2"/>
</dbReference>
<dbReference type="InterPro" id="IPR023214">
    <property type="entry name" value="HAD_sf"/>
</dbReference>
<evidence type="ECO:0000313" key="2">
    <source>
        <dbReference type="Proteomes" id="UP000758168"/>
    </source>
</evidence>
<dbReference type="PANTHER" id="PTHR43434">
    <property type="entry name" value="PHOSPHOGLYCOLATE PHOSPHATASE"/>
    <property type="match status" value="1"/>
</dbReference>
<dbReference type="InterPro" id="IPR006439">
    <property type="entry name" value="HAD-SF_hydro_IA"/>
</dbReference>
<dbReference type="InterPro" id="IPR023198">
    <property type="entry name" value="PGP-like_dom2"/>
</dbReference>
<name>A0ABS4Z3X1_9ACTN</name>
<dbReference type="GO" id="GO:0008967">
    <property type="term" value="F:phosphoglycolate phosphatase activity"/>
    <property type="evidence" value="ECO:0007669"/>
    <property type="project" value="UniProtKB-EC"/>
</dbReference>
<dbReference type="NCBIfam" id="TIGR01549">
    <property type="entry name" value="HAD-SF-IA-v1"/>
    <property type="match status" value="1"/>
</dbReference>
<dbReference type="EC" id="3.1.3.18" evidence="1"/>
<sequence>MPEEEVLRSDLGPPVGVIFSRLGLDEATSEAAVAAYRRFYADTGMDRARVYPGVAELLDGLRARGVALATATMKLTPTAQAILERHGLADRFAVVNGTDGTHRTKAETLTHALERLGDPDRAGVLMVGDRHSDIAAAHEVGVGSVAVTWGYGSVAELAATGADHLLDDPAELLDLLG</sequence>
<reference evidence="1 2" key="1">
    <citation type="submission" date="2021-03" db="EMBL/GenBank/DDBJ databases">
        <title>Sequencing the genomes of 1000 actinobacteria strains.</title>
        <authorList>
            <person name="Klenk H.-P."/>
        </authorList>
    </citation>
    <scope>NUCLEOTIDE SEQUENCE [LARGE SCALE GENOMIC DNA]</scope>
    <source>
        <strain evidence="1 2">DSM 12936</strain>
    </source>
</reference>
<dbReference type="Gene3D" id="3.40.50.1000">
    <property type="entry name" value="HAD superfamily/HAD-like"/>
    <property type="match status" value="1"/>
</dbReference>
<dbReference type="SUPFAM" id="SSF56784">
    <property type="entry name" value="HAD-like"/>
    <property type="match status" value="1"/>
</dbReference>
<dbReference type="Gene3D" id="1.10.150.240">
    <property type="entry name" value="Putative phosphatase, domain 2"/>
    <property type="match status" value="1"/>
</dbReference>
<accession>A0ABS4Z3X1</accession>
<proteinExistence type="predicted"/>
<gene>
    <name evidence="1" type="ORF">JOF54_000657</name>
</gene>
<evidence type="ECO:0000313" key="1">
    <source>
        <dbReference type="EMBL" id="MBP2415735.1"/>
    </source>
</evidence>
<comment type="caution">
    <text evidence="1">The sequence shown here is derived from an EMBL/GenBank/DDBJ whole genome shotgun (WGS) entry which is preliminary data.</text>
</comment>
<dbReference type="InterPro" id="IPR036412">
    <property type="entry name" value="HAD-like_sf"/>
</dbReference>
<dbReference type="EMBL" id="JAGIOB010000001">
    <property type="protein sequence ID" value="MBP2415735.1"/>
    <property type="molecule type" value="Genomic_DNA"/>
</dbReference>
<dbReference type="PANTHER" id="PTHR43434:SF20">
    <property type="entry name" value="5'-NUCLEOTIDASE"/>
    <property type="match status" value="1"/>
</dbReference>
<dbReference type="Pfam" id="PF13419">
    <property type="entry name" value="HAD_2"/>
    <property type="match status" value="1"/>
</dbReference>